<evidence type="ECO:0000313" key="4">
    <source>
        <dbReference type="Proteomes" id="UP000199647"/>
    </source>
</evidence>
<organism evidence="3 4">
    <name type="scientific">Faunimonas pinastri</name>
    <dbReference type="NCBI Taxonomy" id="1855383"/>
    <lineage>
        <taxon>Bacteria</taxon>
        <taxon>Pseudomonadati</taxon>
        <taxon>Pseudomonadota</taxon>
        <taxon>Alphaproteobacteria</taxon>
        <taxon>Hyphomicrobiales</taxon>
        <taxon>Afifellaceae</taxon>
        <taxon>Faunimonas</taxon>
    </lineage>
</organism>
<keyword evidence="1" id="KW-0560">Oxidoreductase</keyword>
<proteinExistence type="predicted"/>
<evidence type="ECO:0000259" key="2">
    <source>
        <dbReference type="Pfam" id="PF01266"/>
    </source>
</evidence>
<dbReference type="Proteomes" id="UP000199647">
    <property type="component" value="Unassembled WGS sequence"/>
</dbReference>
<dbReference type="PANTHER" id="PTHR13847:SF281">
    <property type="entry name" value="FAD DEPENDENT OXIDOREDUCTASE DOMAIN-CONTAINING PROTEIN"/>
    <property type="match status" value="1"/>
</dbReference>
<evidence type="ECO:0000313" key="3">
    <source>
        <dbReference type="EMBL" id="SEP94811.1"/>
    </source>
</evidence>
<name>A0A1H9C1G7_9HYPH</name>
<dbReference type="InterPro" id="IPR006076">
    <property type="entry name" value="FAD-dep_OxRdtase"/>
</dbReference>
<reference evidence="3 4" key="1">
    <citation type="submission" date="2016-10" db="EMBL/GenBank/DDBJ databases">
        <authorList>
            <person name="de Groot N.N."/>
        </authorList>
    </citation>
    <scope>NUCLEOTIDE SEQUENCE [LARGE SCALE GENOMIC DNA]</scope>
    <source>
        <strain evidence="3 4">A52C2</strain>
    </source>
</reference>
<dbReference type="AlphaFoldDB" id="A0A1H9C1G7"/>
<feature type="domain" description="FAD dependent oxidoreductase" evidence="2">
    <location>
        <begin position="33"/>
        <end position="384"/>
    </location>
</feature>
<dbReference type="Gene3D" id="3.30.9.10">
    <property type="entry name" value="D-Amino Acid Oxidase, subunit A, domain 2"/>
    <property type="match status" value="1"/>
</dbReference>
<accession>A0A1H9C1G7</accession>
<dbReference type="GO" id="GO:0005737">
    <property type="term" value="C:cytoplasm"/>
    <property type="evidence" value="ECO:0007669"/>
    <property type="project" value="TreeGrafter"/>
</dbReference>
<dbReference type="Pfam" id="PF01266">
    <property type="entry name" value="DAO"/>
    <property type="match status" value="1"/>
</dbReference>
<dbReference type="STRING" id="1855383.SAMN05216548_10223"/>
<dbReference type="EMBL" id="FOFG01000002">
    <property type="protein sequence ID" value="SEP94811.1"/>
    <property type="molecule type" value="Genomic_DNA"/>
</dbReference>
<evidence type="ECO:0000256" key="1">
    <source>
        <dbReference type="ARBA" id="ARBA00023002"/>
    </source>
</evidence>
<dbReference type="SUPFAM" id="SSF51905">
    <property type="entry name" value="FAD/NAD(P)-binding domain"/>
    <property type="match status" value="1"/>
</dbReference>
<dbReference type="OrthoDB" id="9814969at2"/>
<dbReference type="InterPro" id="IPR036188">
    <property type="entry name" value="FAD/NAD-bd_sf"/>
</dbReference>
<dbReference type="PANTHER" id="PTHR13847">
    <property type="entry name" value="SARCOSINE DEHYDROGENASE-RELATED"/>
    <property type="match status" value="1"/>
</dbReference>
<dbReference type="Gene3D" id="3.50.50.60">
    <property type="entry name" value="FAD/NAD(P)-binding domain"/>
    <property type="match status" value="1"/>
</dbReference>
<sequence>MRSWPTDPPSPLWTALSRERFRGEALRGDLEADVVVVGGGLSGLAAAIELARRGHRTVLLEAATIGAGASGRANGQVIAALTRHGPNAIRALWPGERGERFLAMVAGAADVLFELVDRYGIDCDARRNGWLQPAHSPGRLRRVAGLAEQWAALGAPTGVLSAGEMSRRLGTFVYVGGWEHRGGGHINPFAFTQGLARAAGQEGVSVFEKSPALSLKRDRDCWLVATPAGSVRAPRVALATAAYTGDLWPEIRRTIVPVTSYQAATDPLGSLAERILPGDEAASDTRMDLRYLRKDREGRLVSGGALALQVSASHRLPRLVGQRLHEMFPDLPPDPMRSFWGGRIAMTVDRLPRLFRRSDGLSAWIGCNGRGLALGCAMGPVMADAVEGVADDRLALRPTDPHAVPIHPVAIRTARFILPWYRFKDRREV</sequence>
<dbReference type="RefSeq" id="WP_092495215.1">
    <property type="nucleotide sequence ID" value="NZ_FOFG01000002.1"/>
</dbReference>
<protein>
    <submittedName>
        <fullName evidence="3">Glycine/D-amino acid oxidase</fullName>
    </submittedName>
</protein>
<gene>
    <name evidence="3" type="ORF">SAMN05216548_10223</name>
</gene>
<dbReference type="GO" id="GO:0016491">
    <property type="term" value="F:oxidoreductase activity"/>
    <property type="evidence" value="ECO:0007669"/>
    <property type="project" value="UniProtKB-KW"/>
</dbReference>
<keyword evidence="4" id="KW-1185">Reference proteome</keyword>